<accession>A0A6J5F246</accession>
<dbReference type="GO" id="GO:0006605">
    <property type="term" value="P:protein targeting"/>
    <property type="evidence" value="ECO:0007669"/>
    <property type="project" value="UniProtKB-UniRule"/>
</dbReference>
<feature type="transmembrane region" description="Helical" evidence="7">
    <location>
        <begin position="194"/>
        <end position="213"/>
    </location>
</feature>
<feature type="transmembrane region" description="Helical" evidence="7">
    <location>
        <begin position="228"/>
        <end position="245"/>
    </location>
</feature>
<dbReference type="EMBL" id="CADIKH010000064">
    <property type="protein sequence ID" value="CAB3772878.1"/>
    <property type="molecule type" value="Genomic_DNA"/>
</dbReference>
<dbReference type="InterPro" id="IPR002010">
    <property type="entry name" value="T3SS_IM_R"/>
</dbReference>
<dbReference type="Proteomes" id="UP000494363">
    <property type="component" value="Unassembled WGS sequence"/>
</dbReference>
<proteinExistence type="inferred from homology"/>
<dbReference type="InterPro" id="IPR006304">
    <property type="entry name" value="T3SS_SpaR/YscT"/>
</dbReference>
<feature type="transmembrane region" description="Helical" evidence="7">
    <location>
        <begin position="138"/>
        <end position="157"/>
    </location>
</feature>
<sequence>MSEGFLDLPYLGDIVVRYISITILCSLRFMVISIMFPPIAESGLTGIARNGVVTLLSIYVAYGQPMHLLQALDVTQLAAVAVREALLGLLLGFAASSVFWVAEGAGTYLDNLTGYNNVQLTNPLQEQSTPTGTLFKQIAIAFFWSLGGMTFLLQALYESYKWWPVSSSGPIPTNIMQSFLLTQSDSIMQATAKLALPMVFVLILIDVAFGFIAKSGDKLEFGALSQPIKGATMVLMLALLAGLFVDQTRPQLTLIGLATEFRHLMHR</sequence>
<keyword evidence="3 7" id="KW-1003">Cell membrane</keyword>
<evidence type="ECO:0008006" key="10">
    <source>
        <dbReference type="Google" id="ProtNLM"/>
    </source>
</evidence>
<evidence type="ECO:0000256" key="3">
    <source>
        <dbReference type="ARBA" id="ARBA00022475"/>
    </source>
</evidence>
<dbReference type="PANTHER" id="PTHR30065:SF1">
    <property type="entry name" value="SURFACE PRESENTATION OF ANTIGENS PROTEIN SPAR"/>
    <property type="match status" value="1"/>
</dbReference>
<dbReference type="AlphaFoldDB" id="A0A6J5F246"/>
<evidence type="ECO:0000256" key="6">
    <source>
        <dbReference type="ARBA" id="ARBA00023136"/>
    </source>
</evidence>
<evidence type="ECO:0000256" key="1">
    <source>
        <dbReference type="ARBA" id="ARBA00004651"/>
    </source>
</evidence>
<feature type="transmembrane region" description="Helical" evidence="7">
    <location>
        <begin position="85"/>
        <end position="102"/>
    </location>
</feature>
<comment type="similarity">
    <text evidence="2 7">Belongs to the FliR/MopE/SpaR family.</text>
</comment>
<evidence type="ECO:0000256" key="5">
    <source>
        <dbReference type="ARBA" id="ARBA00022989"/>
    </source>
</evidence>
<protein>
    <recommendedName>
        <fullName evidence="10">Surface presentation of antigens protein SpaR</fullName>
    </recommendedName>
</protein>
<evidence type="ECO:0000256" key="7">
    <source>
        <dbReference type="RuleBase" id="RU362072"/>
    </source>
</evidence>
<keyword evidence="5 7" id="KW-1133">Transmembrane helix</keyword>
<comment type="subcellular location">
    <subcellularLocation>
        <location evidence="1 7">Cell membrane</location>
        <topology evidence="1 7">Multi-pass membrane protein</topology>
    </subcellularLocation>
</comment>
<dbReference type="GO" id="GO:0005886">
    <property type="term" value="C:plasma membrane"/>
    <property type="evidence" value="ECO:0007669"/>
    <property type="project" value="UniProtKB-SubCell"/>
</dbReference>
<name>A0A6J5F246_9BURK</name>
<keyword evidence="4 7" id="KW-0812">Transmembrane</keyword>
<organism evidence="8 9">
    <name type="scientific">Paraburkholderia humisilvae</name>
    <dbReference type="NCBI Taxonomy" id="627669"/>
    <lineage>
        <taxon>Bacteria</taxon>
        <taxon>Pseudomonadati</taxon>
        <taxon>Pseudomonadota</taxon>
        <taxon>Betaproteobacteria</taxon>
        <taxon>Burkholderiales</taxon>
        <taxon>Burkholderiaceae</taxon>
        <taxon>Paraburkholderia</taxon>
    </lineage>
</organism>
<gene>
    <name evidence="8" type="ORF">LMG29542_07008</name>
</gene>
<dbReference type="NCBIfam" id="TIGR01401">
    <property type="entry name" value="fliR_like_III"/>
    <property type="match status" value="1"/>
</dbReference>
<evidence type="ECO:0000313" key="9">
    <source>
        <dbReference type="Proteomes" id="UP000494363"/>
    </source>
</evidence>
<reference evidence="8 9" key="1">
    <citation type="submission" date="2020-04" db="EMBL/GenBank/DDBJ databases">
        <authorList>
            <person name="De Canck E."/>
        </authorList>
    </citation>
    <scope>NUCLEOTIDE SEQUENCE [LARGE SCALE GENOMIC DNA]</scope>
    <source>
        <strain evidence="8 9">LMG 29542</strain>
    </source>
</reference>
<dbReference type="PANTHER" id="PTHR30065">
    <property type="entry name" value="FLAGELLAR BIOSYNTHETIC PROTEIN FLIR"/>
    <property type="match status" value="1"/>
</dbReference>
<keyword evidence="6 7" id="KW-0472">Membrane</keyword>
<dbReference type="Pfam" id="PF01311">
    <property type="entry name" value="Bac_export_1"/>
    <property type="match status" value="1"/>
</dbReference>
<dbReference type="RefSeq" id="WP_175232366.1">
    <property type="nucleotide sequence ID" value="NZ_CADIKH010000064.1"/>
</dbReference>
<evidence type="ECO:0000256" key="2">
    <source>
        <dbReference type="ARBA" id="ARBA00009772"/>
    </source>
</evidence>
<feature type="transmembrane region" description="Helical" evidence="7">
    <location>
        <begin position="15"/>
        <end position="35"/>
    </location>
</feature>
<dbReference type="PRINTS" id="PR00953">
    <property type="entry name" value="TYPE3IMRPROT"/>
</dbReference>
<keyword evidence="9" id="KW-1185">Reference proteome</keyword>
<evidence type="ECO:0000313" key="8">
    <source>
        <dbReference type="EMBL" id="CAB3772878.1"/>
    </source>
</evidence>
<evidence type="ECO:0000256" key="4">
    <source>
        <dbReference type="ARBA" id="ARBA00022692"/>
    </source>
</evidence>